<dbReference type="PANTHER" id="PTHR30302">
    <property type="entry name" value="HYDROGENASE 1 MATURATION PROTEASE"/>
    <property type="match status" value="1"/>
</dbReference>
<dbReference type="EMBL" id="CBXV010000008">
    <property type="protein sequence ID" value="CDM67022.1"/>
    <property type="molecule type" value="Genomic_DNA"/>
</dbReference>
<keyword evidence="3" id="KW-0064">Aspartyl protease</keyword>
<dbReference type="Proteomes" id="UP000031518">
    <property type="component" value="Unassembled WGS sequence"/>
</dbReference>
<reference evidence="5 6" key="1">
    <citation type="submission" date="2013-12" db="EMBL/GenBank/DDBJ databases">
        <authorList>
            <person name="Stott M."/>
        </authorList>
    </citation>
    <scope>NUCLEOTIDE SEQUENCE [LARGE SCALE GENOMIC DNA]</scope>
    <source>
        <strain evidence="5 6">K22</strain>
    </source>
</reference>
<organism evidence="5 6">
    <name type="scientific">Pyrinomonas methylaliphatogenes</name>
    <dbReference type="NCBI Taxonomy" id="454194"/>
    <lineage>
        <taxon>Bacteria</taxon>
        <taxon>Pseudomonadati</taxon>
        <taxon>Acidobacteriota</taxon>
        <taxon>Blastocatellia</taxon>
        <taxon>Blastocatellales</taxon>
        <taxon>Pyrinomonadaceae</taxon>
        <taxon>Pyrinomonas</taxon>
    </lineage>
</organism>
<dbReference type="CDD" id="cd06068">
    <property type="entry name" value="H2MP_like-1"/>
    <property type="match status" value="1"/>
</dbReference>
<keyword evidence="4" id="KW-0378">Hydrolase</keyword>
<dbReference type="GO" id="GO:0004190">
    <property type="term" value="F:aspartic-type endopeptidase activity"/>
    <property type="evidence" value="ECO:0007669"/>
    <property type="project" value="UniProtKB-KW"/>
</dbReference>
<name>A0A0B6X205_9BACT</name>
<evidence type="ECO:0000313" key="6">
    <source>
        <dbReference type="Proteomes" id="UP000031518"/>
    </source>
</evidence>
<dbReference type="InterPro" id="IPR023430">
    <property type="entry name" value="Pept_HybD-like_dom_sf"/>
</dbReference>
<dbReference type="GO" id="GO:0016485">
    <property type="term" value="P:protein processing"/>
    <property type="evidence" value="ECO:0007669"/>
    <property type="project" value="TreeGrafter"/>
</dbReference>
<dbReference type="PANTHER" id="PTHR30302:SF1">
    <property type="entry name" value="HYDROGENASE 2 MATURATION PROTEASE"/>
    <property type="match status" value="1"/>
</dbReference>
<protein>
    <submittedName>
        <fullName evidence="5">Hydrogenase maturation protease</fullName>
    </submittedName>
</protein>
<evidence type="ECO:0000256" key="4">
    <source>
        <dbReference type="ARBA" id="ARBA00022801"/>
    </source>
</evidence>
<proteinExistence type="inferred from homology"/>
<keyword evidence="2 5" id="KW-0645">Protease</keyword>
<dbReference type="InterPro" id="IPR000671">
    <property type="entry name" value="Peptidase_A31"/>
</dbReference>
<dbReference type="GO" id="GO:0008047">
    <property type="term" value="F:enzyme activator activity"/>
    <property type="evidence" value="ECO:0007669"/>
    <property type="project" value="InterPro"/>
</dbReference>
<dbReference type="OrthoDB" id="9794619at2"/>
<accession>A0A0B6X205</accession>
<dbReference type="SUPFAM" id="SSF53163">
    <property type="entry name" value="HybD-like"/>
    <property type="match status" value="1"/>
</dbReference>
<dbReference type="PRINTS" id="PR00446">
    <property type="entry name" value="HYDRGNUPTAKE"/>
</dbReference>
<evidence type="ECO:0000256" key="3">
    <source>
        <dbReference type="ARBA" id="ARBA00022750"/>
    </source>
</evidence>
<gene>
    <name evidence="5" type="ORF">PYK22_03071</name>
</gene>
<dbReference type="AlphaFoldDB" id="A0A0B6X205"/>
<keyword evidence="6" id="KW-1185">Reference proteome</keyword>
<reference evidence="5 6" key="2">
    <citation type="submission" date="2015-01" db="EMBL/GenBank/DDBJ databases">
        <title>Complete genome sequence of Pyrinomonas methylaliphatogenes type strain K22T.</title>
        <authorList>
            <person name="Lee K.C.Y."/>
            <person name="Power J.F."/>
            <person name="Dunfield P.F."/>
            <person name="Morgan X.C."/>
            <person name="Huttenhower C."/>
            <person name="Stott M.B."/>
        </authorList>
    </citation>
    <scope>NUCLEOTIDE SEQUENCE [LARGE SCALE GENOMIC DNA]</scope>
    <source>
        <strain evidence="5 6">K22</strain>
    </source>
</reference>
<dbReference type="NCBIfam" id="TIGR00072">
    <property type="entry name" value="hydrog_prot"/>
    <property type="match status" value="1"/>
</dbReference>
<dbReference type="Gene3D" id="3.40.50.1450">
    <property type="entry name" value="HybD-like"/>
    <property type="match status" value="1"/>
</dbReference>
<evidence type="ECO:0000256" key="2">
    <source>
        <dbReference type="ARBA" id="ARBA00022670"/>
    </source>
</evidence>
<sequence>MRILIAGIGNIFLGDDGFGCEVIRRLVQRELPAGVRVVDFGIRGFDLAYALMERNDAVILVDAVPRGEEPGTLYTIQPDLDQLGEVNIETHGMNPVKALSLASAMGEKPARILLVGCEPACFDGMGLSPAVEAAANEAVSMIEELIAEFARESAHEGERMEDRRSGKGGR</sequence>
<dbReference type="RefSeq" id="WP_041978576.1">
    <property type="nucleotide sequence ID" value="NZ_CBXV010000008.1"/>
</dbReference>
<evidence type="ECO:0000256" key="1">
    <source>
        <dbReference type="ARBA" id="ARBA00006814"/>
    </source>
</evidence>
<evidence type="ECO:0000313" key="5">
    <source>
        <dbReference type="EMBL" id="CDM67022.1"/>
    </source>
</evidence>
<dbReference type="Pfam" id="PF01750">
    <property type="entry name" value="HycI"/>
    <property type="match status" value="1"/>
</dbReference>
<comment type="similarity">
    <text evidence="1">Belongs to the peptidase A31 family.</text>
</comment>
<dbReference type="STRING" id="454194.PYK22_03071"/>